<dbReference type="InterPro" id="IPR006530">
    <property type="entry name" value="YD"/>
</dbReference>
<keyword evidence="1" id="KW-0732">Signal</keyword>
<dbReference type="InterPro" id="IPR013517">
    <property type="entry name" value="FG-GAP"/>
</dbReference>
<gene>
    <name evidence="6" type="ORF">FIL88_16525</name>
</gene>
<dbReference type="NCBIfam" id="TIGR01643">
    <property type="entry name" value="YD_repeat_2x"/>
    <property type="match status" value="11"/>
</dbReference>
<keyword evidence="7" id="KW-1185">Reference proteome</keyword>
<keyword evidence="3" id="KW-1015">Disulfide bond</keyword>
<dbReference type="RefSeq" id="WP_142854984.1">
    <property type="nucleotide sequence ID" value="NZ_ML660033.1"/>
</dbReference>
<evidence type="ECO:0000256" key="1">
    <source>
        <dbReference type="ARBA" id="ARBA00022729"/>
    </source>
</evidence>
<evidence type="ECO:0000256" key="2">
    <source>
        <dbReference type="ARBA" id="ARBA00022737"/>
    </source>
</evidence>
<protein>
    <recommendedName>
        <fullName evidence="8">Tandem-95 repeat protein</fullName>
    </recommendedName>
</protein>
<feature type="domain" description="PKD/Chitinase" evidence="4">
    <location>
        <begin position="840"/>
        <end position="927"/>
    </location>
</feature>
<organism evidence="6 7">
    <name type="scientific">Aliiroseovarius halocynthiae</name>
    <dbReference type="NCBI Taxonomy" id="985055"/>
    <lineage>
        <taxon>Bacteria</taxon>
        <taxon>Pseudomonadati</taxon>
        <taxon>Pseudomonadota</taxon>
        <taxon>Alphaproteobacteria</taxon>
        <taxon>Rhodobacterales</taxon>
        <taxon>Paracoccaceae</taxon>
        <taxon>Aliiroseovarius</taxon>
    </lineage>
</organism>
<evidence type="ECO:0000313" key="7">
    <source>
        <dbReference type="Proteomes" id="UP000315816"/>
    </source>
</evidence>
<dbReference type="InterPro" id="IPR028994">
    <property type="entry name" value="Integrin_alpha_N"/>
</dbReference>
<dbReference type="Pfam" id="PF13517">
    <property type="entry name" value="FG-GAP_3"/>
    <property type="match status" value="1"/>
</dbReference>
<dbReference type="InterPro" id="IPR006558">
    <property type="entry name" value="LamG-like"/>
</dbReference>
<feature type="domain" description="PKD/Chitinase" evidence="4">
    <location>
        <begin position="94"/>
        <end position="183"/>
    </location>
</feature>
<dbReference type="Pfam" id="PF25023">
    <property type="entry name" value="TEN_YD-shell"/>
    <property type="match status" value="3"/>
</dbReference>
<evidence type="ECO:0000259" key="5">
    <source>
        <dbReference type="SMART" id="SM00560"/>
    </source>
</evidence>
<sequence>MQPISADVGDAVQLDPTDGLNIPFGNAATFEWSWSERPTTSVSGFSDSSAIRPSIVIDVPGRYVAHVAVRDVDDPANILASGTLEVTTDNTAPTARIIARGMPEGGSTLVLDGTPSTDVDGARLTYAWTLESAPVGSGAQFATADTPLAKLQMDVEGTYTAGLVVTDAIGQASTQATYNIDFFEDDRGRQVAPTASARFDQIRVQVGETTYLEPYASTDIDGSLLAADIDVLVAPSGAVPQVSTDEEGMTSLTFDVAGEYLVAYEVRDDARAAQDQVLIIVGQGGNLRPVANIQPITSAVMGAPVTLDGTQSYDLDGDAIQYRWSLLHAPANSVAGIVDASSSNGLITPDVEGDYVVQLVVTDGASNSVPQTYLMQVEDSLPVAHAGPDLPFVGAGAYQLDAGLSSADPTVPLYAWRLIGGTGLDRATLTGTDTEVIGVLDVASQSDGQIDSAQFRDVLKAQNVYHDWDYNDMWANTPRPADGNLCRFSLWQRFDTAVEDVTVSNDAVDQSQGDILPGFSSEGYVTDDAGTKFAIWRVQYQRRVARVFRIELEDGSWSEEFVLLPGTDAYIRAPYSTSTAKLYVSGDLWRQASPNPNPFQRIEPVCLNDGRELPFSAVAQVIVGDEGGVSAPKTMFIGSGNLRPALARGQSLTANIGEAVDLNGAHYGIDPNGDTLTFNWSLIARPDGSVVTIGSDPADVKVTGNQITFTPDRSGQYLVQLEAYDGALMARPAVIAIEVLNTAPVAVVAAPAEVFVGDTASIDGTGSYDPENNALNYKWTLVSQPAGSSAAIADRFAPAFSFTPDRRGDYVFELVVSDYELESIPAIVTVTAPNRLPVAVLDGPVNLNVGEEAAFDATGSSDLDNDTLTYVFEVVQQPTGSNPVVADLGNGNLGFAGDRPGQYTLQVTVSDGLAEATSTLDVSVLTLNRPPVLSELRDVYTVELGLEFALDLEGSDPDADPISFFATPLPLTQGIALDAASGQIRFRPEEGQLGTYSFTVGVSDGALTDNAVLTIEVVEASAGETTVHGRVLDAVEFAVGVELPLAGMPVRLQDAALMTTTDADGNFSFGSLVGGGDQIIVEPTANGGPGGYLGAARAIQITENQIRDLDPEFLLTPLSDGCAPVVAGVDTTLTGSASNLFVSISADSIQTSSGDPYTGEVCLGSLPQLFDDPGLPSDTQACNIYALDAPGAVFTQGVTVRAPNADLLPEGTELALWRKGVLSGRYSRLTNASVDGGGATVSATAPSFSDGTLFSFLPQAPRTRASADQPTGNSMLSPFSGDVNQNYMLPGYTAFGQTQNVGLSYHSQAANPTVIVAGDVTIADDASLPVTLSTRLDIGGLSVSDSAQWTPRSGQNGQTPALVGEELTLRQSMPLDGSGIDSGRYGYRFVAKAHYACSTVAARHDAELHVLNETDSPYGNGWSIDGLQKLVVGGNGKVSIVDDDGVATFNPQPTLTSFEDEPFVFPTVGTQGVRAADFDGDGDIDVVYGESGTGSIGTIINVTSDEWQQAGKLKVANPNDVPQTGHYPPNLTNIAIGELNNDESTDVAYSLQLQEGYGYAANNGNAVLTKEFEALGVGRRPLDIAVADIDQDGYDDIIYVAVTSLLFWVSDEVWVSYGGPGAREVVRVSHRYFSGAGTLQLEIADIDGDGRDDIAYRTRGGVDFVFNNGNRSYSTYALRAGGGGVNLLGEYFKPHDFNQDGFMDFVYSKPDSLQVVLNTTGRSFATPVELARPAGASGAMPVHLADANGDGFTDIVATVGSQIYVYNSNGDGTFQPHEAGLVEYGIGDVAIADLNNDGSLDLVSEQRFSVTVHYSKPSATGNFVAGDGEFSELTRNPDGSWQRRYKDGVVVEFDIDGRQTATVDPQGNRKTYTYGAEGRVAEITDQVGGITAFTYQADGRLQSISYPDGRITEFSYDDVGNLNEVTEPTGSKVSFSYDENGRLVSSTNQNGNTTGYSYDAVGNLRGAKMPDSSSVATQIASSLGLIDGLGGPATQPLVFVEPEDRVTTVTDRKGQVTTVEVNQFGSVVRTVDPLGREARIMRDDQNLATQIERPSDATASGVRIDTIAYDNVANVKAFTEAVGTPAERVTQYEYEPIFNKVTQQTDADGFVTSYEYDNTGQTTKIVNPEGGERLFSYETDGKLASRTDENGNVTSFVYNAARNIETTTYADGSITALTYDSAGNTTSIAEAQGTAVERQVHRTYDAYNRVLTVEVTGADGAQIDGLTSYSYLPAGNLATTTDATGLVTSMSYDAMERLVSVDDPVEGLIQRAYNVAGEVVSHTNGDGETHTYAYDATSRLTKTTDPEGFEKDFTYDTSDNVATVTDGRGGQTSFGYDPLNRMTKRTNPIGETMTRAYDARGNLSTLTREDGLVEAALYDGLGRRTRVETPDNVLTYAYDARSNLTEATDTDSSVTFTYDTRNRLSSTRTDGTAGLQPQVTLSYTYDALDRRTTMSDSLGGATTYAYDPEDRLTDLTAPWGTVYSFGYDGEGRRTSLTSTSGRASTYGYTNGLLTALSHVQTGVALTELTYQYGPDGQLTAIVDQLDPTKSKFISYDTLNRLVQVDQGIPPTDGGAPIPVEDYAYDAEGNRTASHLSALYAANDHNQLLEDDSYTYAYDTRGNRTSRTAKADGAVERYAYDSQNRLIGYGNDTLTVRYAYDALDRRIGKIIDGPDADISPAGEAENYALNLTGQEGIDIPDLVLDGPFTIESWIRLEAGINSSDGPVSSGDGQPTQDLNFAYQRLRLYSPGSGAVDKVAASTAAPTGVWTHYAVTRDAAGTLKVYMNGALDATGTAPFTLPFHVGRLGQTSAGTSHAQFDDLRIWSVARTEAQIAATRATYLSPGTTGLERLYRFDSDQAQVVDATGNTSPSALGAGATFLTSTAPTKTLPAAPPAPGPDAEVTAFVYDMSAANPLAHDDIVLEYSDDILTRRWLHSDAVDEPVGFEEYTVSSGVG</sequence>
<dbReference type="Gene3D" id="2.180.10.10">
    <property type="entry name" value="RHS repeat-associated core"/>
    <property type="match status" value="4"/>
</dbReference>
<dbReference type="InterPro" id="IPR022409">
    <property type="entry name" value="PKD/Chitinase_dom"/>
</dbReference>
<dbReference type="Pfam" id="PF13385">
    <property type="entry name" value="Laminin_G_3"/>
    <property type="match status" value="1"/>
</dbReference>
<evidence type="ECO:0000259" key="4">
    <source>
        <dbReference type="SMART" id="SM00089"/>
    </source>
</evidence>
<dbReference type="PANTHER" id="PTHR32305:SF15">
    <property type="entry name" value="PROTEIN RHSA-RELATED"/>
    <property type="match status" value="1"/>
</dbReference>
<keyword evidence="2" id="KW-0677">Repeat</keyword>
<dbReference type="InterPro" id="IPR013320">
    <property type="entry name" value="ConA-like_dom_sf"/>
</dbReference>
<reference evidence="6 7" key="1">
    <citation type="submission" date="2019-06" db="EMBL/GenBank/DDBJ databases">
        <title>A novel species of marine bacteria.</title>
        <authorList>
            <person name="Wang Y."/>
        </authorList>
    </citation>
    <scope>NUCLEOTIDE SEQUENCE [LARGE SCALE GENOMIC DNA]</scope>
    <source>
        <strain evidence="6 7">MA1-10</strain>
    </source>
</reference>
<feature type="domain" description="PKD/Chitinase" evidence="4">
    <location>
        <begin position="290"/>
        <end position="380"/>
    </location>
</feature>
<feature type="domain" description="LamG-like jellyroll fold" evidence="5">
    <location>
        <begin position="2705"/>
        <end position="2831"/>
    </location>
</feature>
<dbReference type="SUPFAM" id="SSF69304">
    <property type="entry name" value="Tricorn protease N-terminal domain"/>
    <property type="match status" value="1"/>
</dbReference>
<accession>A0A545SKU4</accession>
<dbReference type="EMBL" id="VICH01000022">
    <property type="protein sequence ID" value="TQV65598.1"/>
    <property type="molecule type" value="Genomic_DNA"/>
</dbReference>
<dbReference type="Proteomes" id="UP000315816">
    <property type="component" value="Unassembled WGS sequence"/>
</dbReference>
<dbReference type="SUPFAM" id="SSF49299">
    <property type="entry name" value="PKD domain"/>
    <property type="match status" value="2"/>
</dbReference>
<dbReference type="SMART" id="SM00560">
    <property type="entry name" value="LamGL"/>
    <property type="match status" value="1"/>
</dbReference>
<dbReference type="SUPFAM" id="SSF69318">
    <property type="entry name" value="Integrin alpha N-terminal domain"/>
    <property type="match status" value="1"/>
</dbReference>
<evidence type="ECO:0000313" key="6">
    <source>
        <dbReference type="EMBL" id="TQV65598.1"/>
    </source>
</evidence>
<dbReference type="SUPFAM" id="SSF63829">
    <property type="entry name" value="Calcium-dependent phosphotriesterase"/>
    <property type="match status" value="1"/>
</dbReference>
<evidence type="ECO:0000256" key="3">
    <source>
        <dbReference type="ARBA" id="ARBA00023157"/>
    </source>
</evidence>
<dbReference type="Pfam" id="PF22352">
    <property type="entry name" value="K319L-like_PKD"/>
    <property type="match status" value="1"/>
</dbReference>
<dbReference type="OrthoDB" id="7620568at2"/>
<feature type="non-terminal residue" evidence="6">
    <location>
        <position position="2955"/>
    </location>
</feature>
<dbReference type="Pfam" id="PF05593">
    <property type="entry name" value="RHS_repeat"/>
    <property type="match status" value="5"/>
</dbReference>
<dbReference type="InterPro" id="IPR013783">
    <property type="entry name" value="Ig-like_fold"/>
</dbReference>
<dbReference type="PANTHER" id="PTHR32305">
    <property type="match status" value="1"/>
</dbReference>
<dbReference type="Gene3D" id="2.130.10.130">
    <property type="entry name" value="Integrin alpha, N-terminal"/>
    <property type="match status" value="1"/>
</dbReference>
<name>A0A545SKU4_9RHOB</name>
<dbReference type="Gene3D" id="2.60.120.200">
    <property type="match status" value="1"/>
</dbReference>
<feature type="domain" description="PKD/Chitinase" evidence="4">
    <location>
        <begin position="745"/>
        <end position="831"/>
    </location>
</feature>
<dbReference type="Gene3D" id="2.60.40.10">
    <property type="entry name" value="Immunoglobulins"/>
    <property type="match status" value="6"/>
</dbReference>
<dbReference type="InterPro" id="IPR035986">
    <property type="entry name" value="PKD_dom_sf"/>
</dbReference>
<dbReference type="InterPro" id="IPR031325">
    <property type="entry name" value="RHS_repeat"/>
</dbReference>
<dbReference type="Pfam" id="PF17963">
    <property type="entry name" value="Big_9"/>
    <property type="match status" value="1"/>
</dbReference>
<dbReference type="InterPro" id="IPR050708">
    <property type="entry name" value="T6SS_VgrG/RHS"/>
</dbReference>
<comment type="caution">
    <text evidence="6">The sequence shown here is derived from an EMBL/GenBank/DDBJ whole genome shotgun (WGS) entry which is preliminary data.</text>
</comment>
<dbReference type="SMART" id="SM00089">
    <property type="entry name" value="PKD"/>
    <property type="match status" value="4"/>
</dbReference>
<dbReference type="InterPro" id="IPR056823">
    <property type="entry name" value="TEN-like_YD-shell"/>
</dbReference>
<proteinExistence type="predicted"/>
<evidence type="ECO:0008006" key="8">
    <source>
        <dbReference type="Google" id="ProtNLM"/>
    </source>
</evidence>
<dbReference type="CDD" id="cd00146">
    <property type="entry name" value="PKD"/>
    <property type="match status" value="1"/>
</dbReference>
<dbReference type="SUPFAM" id="SSF49899">
    <property type="entry name" value="Concanavalin A-like lectins/glucanases"/>
    <property type="match status" value="1"/>
</dbReference>